<reference evidence="3 5" key="2">
    <citation type="submission" date="2021-03" db="EMBL/GenBank/DDBJ databases">
        <title>Human Oral Microbial Genomes.</title>
        <authorList>
            <person name="Johnston C.D."/>
            <person name="Chen T."/>
            <person name="Dewhirst F.E."/>
        </authorList>
    </citation>
    <scope>NUCLEOTIDE SEQUENCE [LARGE SCALE GENOMIC DNA]</scope>
    <source>
        <strain evidence="3 5">W1435</strain>
    </source>
</reference>
<protein>
    <submittedName>
        <fullName evidence="2">Uncharacterized protein</fullName>
    </submittedName>
</protein>
<keyword evidence="5" id="KW-1185">Reference proteome</keyword>
<dbReference type="Proteomes" id="UP000060345">
    <property type="component" value="Chromosome 2"/>
</dbReference>
<gene>
    <name evidence="2" type="ORF">ADJ77_11995</name>
    <name evidence="3" type="ORF">J5A51_02225</name>
</gene>
<name>A0A0K1NP61_9BACT</name>
<evidence type="ECO:0000313" key="5">
    <source>
        <dbReference type="Proteomes" id="UP000682005"/>
    </source>
</evidence>
<dbReference type="Proteomes" id="UP000682005">
    <property type="component" value="Chromosome 2"/>
</dbReference>
<dbReference type="KEGG" id="pfus:ADJ77_11995"/>
<feature type="region of interest" description="Disordered" evidence="1">
    <location>
        <begin position="85"/>
        <end position="111"/>
    </location>
</feature>
<feature type="compositionally biased region" description="Basic and acidic residues" evidence="1">
    <location>
        <begin position="85"/>
        <end position="100"/>
    </location>
</feature>
<dbReference type="EMBL" id="CP012075">
    <property type="protein sequence ID" value="AKU70471.1"/>
    <property type="molecule type" value="Genomic_DNA"/>
</dbReference>
<dbReference type="RefSeq" id="WP_025078592.1">
    <property type="nucleotide sequence ID" value="NZ_BAKO01000019.1"/>
</dbReference>
<feature type="compositionally biased region" description="Basic residues" evidence="1">
    <location>
        <begin position="101"/>
        <end position="111"/>
    </location>
</feature>
<proteinExistence type="predicted"/>
<dbReference type="EMBL" id="CP072369">
    <property type="protein sequence ID" value="QUB86103.1"/>
    <property type="molecule type" value="Genomic_DNA"/>
</dbReference>
<evidence type="ECO:0000256" key="1">
    <source>
        <dbReference type="SAM" id="MobiDB-lite"/>
    </source>
</evidence>
<sequence length="111" mass="12631">MTDVIPDYRVKNLLTGRSRLVPNNIKKGSSVKCVDTFRIALAEEPEVCIIQKESQDGLGSFFCYHPPMQKTFSCKHFETAGNRLKNHDIITDKTPADKGKNTHKRQARNQQ</sequence>
<evidence type="ECO:0000313" key="4">
    <source>
        <dbReference type="Proteomes" id="UP000060345"/>
    </source>
</evidence>
<dbReference type="AlphaFoldDB" id="A0A0K1NP61"/>
<organism evidence="2 4">
    <name type="scientific">Prevotella fusca JCM 17724</name>
    <dbReference type="NCBI Taxonomy" id="1236517"/>
    <lineage>
        <taxon>Bacteria</taxon>
        <taxon>Pseudomonadati</taxon>
        <taxon>Bacteroidota</taxon>
        <taxon>Bacteroidia</taxon>
        <taxon>Bacteroidales</taxon>
        <taxon>Prevotellaceae</taxon>
        <taxon>Prevotella</taxon>
    </lineage>
</organism>
<accession>A0A0K1NP61</accession>
<evidence type="ECO:0000313" key="2">
    <source>
        <dbReference type="EMBL" id="AKU70471.1"/>
    </source>
</evidence>
<reference evidence="2 4" key="1">
    <citation type="submission" date="2015-07" db="EMBL/GenBank/DDBJ databases">
        <authorList>
            <person name="Noorani M."/>
        </authorList>
    </citation>
    <scope>NUCLEOTIDE SEQUENCE [LARGE SCALE GENOMIC DNA]</scope>
    <source>
        <strain evidence="2 4">W1435</strain>
    </source>
</reference>
<evidence type="ECO:0000313" key="3">
    <source>
        <dbReference type="EMBL" id="QUB86103.1"/>
    </source>
</evidence>